<keyword evidence="5" id="KW-0687">Ribonucleoprotein</keyword>
<dbReference type="InterPro" id="IPR007740">
    <property type="entry name" value="Ribosomal_mL49"/>
</dbReference>
<dbReference type="Proteomes" id="UP000789390">
    <property type="component" value="Unassembled WGS sequence"/>
</dbReference>
<evidence type="ECO:0000256" key="1">
    <source>
        <dbReference type="ARBA" id="ARBA00004173"/>
    </source>
</evidence>
<dbReference type="OrthoDB" id="19439at2759"/>
<feature type="domain" description="SUI1" evidence="8">
    <location>
        <begin position="107"/>
        <end position="178"/>
    </location>
</feature>
<dbReference type="PANTHER" id="PTHR13477">
    <property type="entry name" value="MITOCHONDRIAL 39S RIBOSOMAL PROTEIN L49"/>
    <property type="match status" value="1"/>
</dbReference>
<evidence type="ECO:0000313" key="9">
    <source>
        <dbReference type="EMBL" id="CAH0111780.1"/>
    </source>
</evidence>
<dbReference type="Gene3D" id="3.30.780.10">
    <property type="entry name" value="SUI1-like domain"/>
    <property type="match status" value="1"/>
</dbReference>
<organism evidence="9 10">
    <name type="scientific">Daphnia galeata</name>
    <dbReference type="NCBI Taxonomy" id="27404"/>
    <lineage>
        <taxon>Eukaryota</taxon>
        <taxon>Metazoa</taxon>
        <taxon>Ecdysozoa</taxon>
        <taxon>Arthropoda</taxon>
        <taxon>Crustacea</taxon>
        <taxon>Branchiopoda</taxon>
        <taxon>Diplostraca</taxon>
        <taxon>Cladocera</taxon>
        <taxon>Anomopoda</taxon>
        <taxon>Daphniidae</taxon>
        <taxon>Daphnia</taxon>
    </lineage>
</organism>
<evidence type="ECO:0000313" key="10">
    <source>
        <dbReference type="Proteomes" id="UP000789390"/>
    </source>
</evidence>
<evidence type="ECO:0000256" key="6">
    <source>
        <dbReference type="ARBA" id="ARBA00035191"/>
    </source>
</evidence>
<dbReference type="AlphaFoldDB" id="A0A8J2RZP3"/>
<dbReference type="Pfam" id="PF05046">
    <property type="entry name" value="Img2"/>
    <property type="match status" value="1"/>
</dbReference>
<dbReference type="InterPro" id="IPR001950">
    <property type="entry name" value="SUI1"/>
</dbReference>
<evidence type="ECO:0000256" key="3">
    <source>
        <dbReference type="ARBA" id="ARBA00022980"/>
    </source>
</evidence>
<evidence type="ECO:0000256" key="7">
    <source>
        <dbReference type="ARBA" id="ARBA00035545"/>
    </source>
</evidence>
<evidence type="ECO:0000259" key="8">
    <source>
        <dbReference type="PROSITE" id="PS50296"/>
    </source>
</evidence>
<evidence type="ECO:0000256" key="2">
    <source>
        <dbReference type="ARBA" id="ARBA00005677"/>
    </source>
</evidence>
<dbReference type="GO" id="GO:0003735">
    <property type="term" value="F:structural constituent of ribosome"/>
    <property type="evidence" value="ECO:0007669"/>
    <property type="project" value="InterPro"/>
</dbReference>
<reference evidence="9" key="1">
    <citation type="submission" date="2021-11" db="EMBL/GenBank/DDBJ databases">
        <authorList>
            <person name="Schell T."/>
        </authorList>
    </citation>
    <scope>NUCLEOTIDE SEQUENCE</scope>
    <source>
        <strain evidence="9">M5</strain>
    </source>
</reference>
<comment type="similarity">
    <text evidence="2">Belongs to the mitochondrion-specific ribosomal protein mL49 family.</text>
</comment>
<keyword evidence="3" id="KW-0689">Ribosomal protein</keyword>
<dbReference type="GO" id="GO:0005762">
    <property type="term" value="C:mitochondrial large ribosomal subunit"/>
    <property type="evidence" value="ECO:0007669"/>
    <property type="project" value="TreeGrafter"/>
</dbReference>
<protein>
    <recommendedName>
        <fullName evidence="6">Large ribosomal subunit protein mL49</fullName>
    </recommendedName>
    <alternativeName>
        <fullName evidence="7">39S ribosomal protein L49, mitochondrial</fullName>
    </alternativeName>
</protein>
<gene>
    <name evidence="9" type="ORF">DGAL_LOCUS15434</name>
</gene>
<keyword evidence="4" id="KW-0496">Mitochondrion</keyword>
<evidence type="ECO:0000256" key="4">
    <source>
        <dbReference type="ARBA" id="ARBA00023128"/>
    </source>
</evidence>
<keyword evidence="10" id="KW-1185">Reference proteome</keyword>
<comment type="caution">
    <text evidence="9">The sequence shown here is derived from an EMBL/GenBank/DDBJ whole genome shotgun (WGS) entry which is preliminary data.</text>
</comment>
<evidence type="ECO:0000256" key="5">
    <source>
        <dbReference type="ARBA" id="ARBA00023274"/>
    </source>
</evidence>
<accession>A0A8J2RZP3</accession>
<dbReference type="GO" id="GO:0003743">
    <property type="term" value="F:translation initiation factor activity"/>
    <property type="evidence" value="ECO:0007669"/>
    <property type="project" value="InterPro"/>
</dbReference>
<sequence>MASVLARSILLRQQTSAHRIGYTTPLKIKSCYISYAAAPKEKSPENYTRYHEVSAENWRFVERLIPPTFVPSYPKNGNYSSDWTPPADTPPNLPYFVKRTKNYMVPVYLKFEEVRNERKITIIRHIEGDIWVLEKAIKSHLESLSKRPVVSQVHEVAMHIKFRGDYVNEVKKWLLNAGF</sequence>
<dbReference type="EMBL" id="CAKKLH010000316">
    <property type="protein sequence ID" value="CAH0111780.1"/>
    <property type="molecule type" value="Genomic_DNA"/>
</dbReference>
<proteinExistence type="inferred from homology"/>
<comment type="subcellular location">
    <subcellularLocation>
        <location evidence="1">Mitochondrion</location>
    </subcellularLocation>
</comment>
<dbReference type="FunFam" id="3.30.780.10:FF:000009">
    <property type="entry name" value="39S ribosomal protein L49, mitochondrial"/>
    <property type="match status" value="1"/>
</dbReference>
<dbReference type="PANTHER" id="PTHR13477:SF0">
    <property type="entry name" value="LARGE RIBOSOMAL SUBUNIT PROTEIN ML49"/>
    <property type="match status" value="1"/>
</dbReference>
<name>A0A8J2RZP3_9CRUS</name>
<dbReference type="PROSITE" id="PS50296">
    <property type="entry name" value="SUI1"/>
    <property type="match status" value="1"/>
</dbReference>